<dbReference type="SUPFAM" id="SSF53474">
    <property type="entry name" value="alpha/beta-Hydrolases"/>
    <property type="match status" value="1"/>
</dbReference>
<dbReference type="Gene3D" id="3.40.50.1820">
    <property type="entry name" value="alpha/beta hydrolase"/>
    <property type="match status" value="1"/>
</dbReference>
<evidence type="ECO:0000259" key="1">
    <source>
        <dbReference type="Pfam" id="PF00326"/>
    </source>
</evidence>
<dbReference type="Pfam" id="PF00930">
    <property type="entry name" value="DPPIV_N"/>
    <property type="match status" value="1"/>
</dbReference>
<dbReference type="InterPro" id="IPR002469">
    <property type="entry name" value="Peptidase_S9B_N"/>
</dbReference>
<reference evidence="3" key="1">
    <citation type="submission" date="2018-05" db="EMBL/GenBank/DDBJ databases">
        <authorList>
            <person name="Lanie J.A."/>
            <person name="Ng W.-L."/>
            <person name="Kazmierczak K.M."/>
            <person name="Andrzejewski T.M."/>
            <person name="Davidsen T.M."/>
            <person name="Wayne K.J."/>
            <person name="Tettelin H."/>
            <person name="Glass J.I."/>
            <person name="Rusch D."/>
            <person name="Podicherti R."/>
            <person name="Tsui H.-C.T."/>
            <person name="Winkler M.E."/>
        </authorList>
    </citation>
    <scope>NUCLEOTIDE SEQUENCE</scope>
</reference>
<feature type="domain" description="Peptidase S9 prolyl oligopeptidase catalytic" evidence="1">
    <location>
        <begin position="565"/>
        <end position="762"/>
    </location>
</feature>
<evidence type="ECO:0000313" key="3">
    <source>
        <dbReference type="EMBL" id="SVA70105.1"/>
    </source>
</evidence>
<dbReference type="SUPFAM" id="SSF82171">
    <property type="entry name" value="DPP6 N-terminal domain-like"/>
    <property type="match status" value="1"/>
</dbReference>
<gene>
    <name evidence="3" type="ORF">METZ01_LOCUS122959</name>
</gene>
<name>A0A381XZG9_9ZZZZ</name>
<dbReference type="GO" id="GO:0006508">
    <property type="term" value="P:proteolysis"/>
    <property type="evidence" value="ECO:0007669"/>
    <property type="project" value="InterPro"/>
</dbReference>
<dbReference type="InterPro" id="IPR001375">
    <property type="entry name" value="Peptidase_S9_cat"/>
</dbReference>
<dbReference type="InterPro" id="IPR029058">
    <property type="entry name" value="AB_hydrolase_fold"/>
</dbReference>
<sequence>MNYKHILFFLGVIYSQESVTLADYQRAENFLSTNTRSLVYRANVNPNWLDGGRMWYRNSVEGGAEFVLVDPVKKTRRRAFDHRRLAKSLSNKDTTYKALGLPFKTFELIKKGKSISFDIKNITYTCNLRNYRCSTNKNIDVKDADDSPMAKYYRERSRVLSPDGKWAAFIRDYNLWVRNISNNKEKQLTFDGKEDYGYATNNAGWTKGPGPVVLWSPDSKKIATFQHDGRGVGEMYMVSTNSGHPELSQWKYPLPGDSLIFRISRVIINVQNATEELSSVPEIVRLQMPPDQHRSTSSDHIAGRGGTFLDVRWSKDAKTLAFVSSSRDHKEAQLRLANSKTGKVRDVMKETQKTYFESGDGYSNWHYLSETDEVIWFSERDNWGHLYLIDLKTGEVKNRITQGEWGVQQVRYVDKKNRKIYFSAGGREQGDPYYWHYYSVNMDGSGLKLLTPEYAHHNVTFSPDYKFFVDSYSTPVTPPVTVLRDINGNLLLKLEKADISKLLASEWHPPTQIKTKARDGVTDIYGLLYKPTNFDPKKKYPVLNPLYPGPQSGSVGSRTFRASRSDKQAVAELGFIVIEVDAMGTPGRSKSFHDAYYGNMGDNGLPDQVEAIKQLGAQNKWMDLDRIGIYGGSGGGFASTGGILRYPDFYKVAVSGSGNHDNATYEDDWGEKWQGLLVKNEDGTTNYDNQANHLLAKNLKGKLLLGHGSLDGNVPVNNTLLVAKALIDANKDFDMIILPNKGHGLGKYWMRRRWDYFVRHLKGVEPPKEFQYK</sequence>
<dbReference type="AlphaFoldDB" id="A0A381XZG9"/>
<accession>A0A381XZG9</accession>
<dbReference type="Pfam" id="PF00326">
    <property type="entry name" value="Peptidase_S9"/>
    <property type="match status" value="1"/>
</dbReference>
<evidence type="ECO:0008006" key="4">
    <source>
        <dbReference type="Google" id="ProtNLM"/>
    </source>
</evidence>
<dbReference type="Gene3D" id="2.140.10.30">
    <property type="entry name" value="Dipeptidylpeptidase IV, N-terminal domain"/>
    <property type="match status" value="1"/>
</dbReference>
<feature type="domain" description="Dipeptidylpeptidase IV N-terminal" evidence="2">
    <location>
        <begin position="127"/>
        <end position="479"/>
    </location>
</feature>
<evidence type="ECO:0000259" key="2">
    <source>
        <dbReference type="Pfam" id="PF00930"/>
    </source>
</evidence>
<dbReference type="GO" id="GO:0008236">
    <property type="term" value="F:serine-type peptidase activity"/>
    <property type="evidence" value="ECO:0007669"/>
    <property type="project" value="InterPro"/>
</dbReference>
<dbReference type="InterPro" id="IPR050278">
    <property type="entry name" value="Serine_Prot_S9B/DPPIV"/>
</dbReference>
<proteinExistence type="predicted"/>
<protein>
    <recommendedName>
        <fullName evidence="4">Peptidase S9 prolyl oligopeptidase catalytic domain-containing protein</fullName>
    </recommendedName>
</protein>
<organism evidence="3">
    <name type="scientific">marine metagenome</name>
    <dbReference type="NCBI Taxonomy" id="408172"/>
    <lineage>
        <taxon>unclassified sequences</taxon>
        <taxon>metagenomes</taxon>
        <taxon>ecological metagenomes</taxon>
    </lineage>
</organism>
<dbReference type="PANTHER" id="PTHR11731">
    <property type="entry name" value="PROTEASE FAMILY S9B,C DIPEPTIDYL-PEPTIDASE IV-RELATED"/>
    <property type="match status" value="1"/>
</dbReference>
<dbReference type="EMBL" id="UINC01016928">
    <property type="protein sequence ID" value="SVA70105.1"/>
    <property type="molecule type" value="Genomic_DNA"/>
</dbReference>
<dbReference type="PANTHER" id="PTHR11731:SF118">
    <property type="entry name" value="BLR1971 PROTEIN"/>
    <property type="match status" value="1"/>
</dbReference>